<keyword evidence="1" id="KW-1133">Transmembrane helix</keyword>
<feature type="transmembrane region" description="Helical" evidence="1">
    <location>
        <begin position="237"/>
        <end position="257"/>
    </location>
</feature>
<evidence type="ECO:0000313" key="4">
    <source>
        <dbReference type="Proteomes" id="UP000799118"/>
    </source>
</evidence>
<sequence length="307" mass="34501">MRAQIAASVFGLLITSCDSFLTRHKELEYVWNSSLNFKRPTFVRSLFILARYLAFSIHIASIALTSIWTVRFRNHQRPTEEVCMTWQIFQAATCYSMLLILELIMSVRVFALYEQSLKMGAFLSMMLTGKMAGSIYMTWNGVDNPQFTFTDNCISTMSVGERPNGNPVMLFIIGEIATHLVIQGLAWKRTYWDLRRYTFARPPLFSILNRDNLKVFAAISVGMVSIGVSAGRNAVPVMFIYPFFISLVSAAGCRAILNLQGLDMTTGETPSSEQNKEVFTTINGISTWDITTSPAPDTRTRLEGISS</sequence>
<feature type="transmembrane region" description="Helical" evidence="1">
    <location>
        <begin position="43"/>
        <end position="70"/>
    </location>
</feature>
<keyword evidence="1" id="KW-0472">Membrane</keyword>
<feature type="transmembrane region" description="Helical" evidence="1">
    <location>
        <begin position="168"/>
        <end position="187"/>
    </location>
</feature>
<dbReference type="InterPro" id="IPR045340">
    <property type="entry name" value="DUF6533"/>
</dbReference>
<reference evidence="3" key="1">
    <citation type="journal article" date="2019" name="Environ. Microbiol.">
        <title>Fungal ecological strategies reflected in gene transcription - a case study of two litter decomposers.</title>
        <authorList>
            <person name="Barbi F."/>
            <person name="Kohler A."/>
            <person name="Barry K."/>
            <person name="Baskaran P."/>
            <person name="Daum C."/>
            <person name="Fauchery L."/>
            <person name="Ihrmark K."/>
            <person name="Kuo A."/>
            <person name="LaButti K."/>
            <person name="Lipzen A."/>
            <person name="Morin E."/>
            <person name="Grigoriev I.V."/>
            <person name="Henrissat B."/>
            <person name="Lindahl B."/>
            <person name="Martin F."/>
        </authorList>
    </citation>
    <scope>NUCLEOTIDE SEQUENCE</scope>
    <source>
        <strain evidence="3">JB14</strain>
    </source>
</reference>
<organism evidence="3 4">
    <name type="scientific">Gymnopus androsaceus JB14</name>
    <dbReference type="NCBI Taxonomy" id="1447944"/>
    <lineage>
        <taxon>Eukaryota</taxon>
        <taxon>Fungi</taxon>
        <taxon>Dikarya</taxon>
        <taxon>Basidiomycota</taxon>
        <taxon>Agaricomycotina</taxon>
        <taxon>Agaricomycetes</taxon>
        <taxon>Agaricomycetidae</taxon>
        <taxon>Agaricales</taxon>
        <taxon>Marasmiineae</taxon>
        <taxon>Omphalotaceae</taxon>
        <taxon>Gymnopus</taxon>
    </lineage>
</organism>
<gene>
    <name evidence="3" type="ORF">BT96DRAFT_1011157</name>
</gene>
<dbReference type="OrthoDB" id="3020506at2759"/>
<dbReference type="Pfam" id="PF20151">
    <property type="entry name" value="DUF6533"/>
    <property type="match status" value="1"/>
</dbReference>
<proteinExistence type="predicted"/>
<keyword evidence="1" id="KW-0812">Transmembrane</keyword>
<feature type="transmembrane region" description="Helical" evidence="1">
    <location>
        <begin position="91"/>
        <end position="113"/>
    </location>
</feature>
<keyword evidence="4" id="KW-1185">Reference proteome</keyword>
<evidence type="ECO:0000256" key="1">
    <source>
        <dbReference type="SAM" id="Phobius"/>
    </source>
</evidence>
<dbReference type="Proteomes" id="UP000799118">
    <property type="component" value="Unassembled WGS sequence"/>
</dbReference>
<dbReference type="PROSITE" id="PS51257">
    <property type="entry name" value="PROKAR_LIPOPROTEIN"/>
    <property type="match status" value="1"/>
</dbReference>
<feature type="domain" description="DUF6533" evidence="2">
    <location>
        <begin position="14"/>
        <end position="55"/>
    </location>
</feature>
<name>A0A6A4IPT4_9AGAR</name>
<evidence type="ECO:0000259" key="2">
    <source>
        <dbReference type="Pfam" id="PF20151"/>
    </source>
</evidence>
<dbReference type="EMBL" id="ML769383">
    <property type="protein sequence ID" value="KAE9411313.1"/>
    <property type="molecule type" value="Genomic_DNA"/>
</dbReference>
<accession>A0A6A4IPT4</accession>
<feature type="transmembrane region" description="Helical" evidence="1">
    <location>
        <begin position="213"/>
        <end position="231"/>
    </location>
</feature>
<protein>
    <recommendedName>
        <fullName evidence="2">DUF6533 domain-containing protein</fullName>
    </recommendedName>
</protein>
<dbReference type="AlphaFoldDB" id="A0A6A4IPT4"/>
<evidence type="ECO:0000313" key="3">
    <source>
        <dbReference type="EMBL" id="KAE9411313.1"/>
    </source>
</evidence>